<evidence type="ECO:0000259" key="1">
    <source>
        <dbReference type="PROSITE" id="PS51677"/>
    </source>
</evidence>
<evidence type="ECO:0000313" key="4">
    <source>
        <dbReference type="Proteomes" id="UP000472971"/>
    </source>
</evidence>
<dbReference type="InterPro" id="IPR050248">
    <property type="entry name" value="Polysacc_deacetylase_ArnD"/>
</dbReference>
<dbReference type="Proteomes" id="UP000472971">
    <property type="component" value="Unassembled WGS sequence"/>
</dbReference>
<sequence length="265" mass="30175">MKKKNCIFIIFLSFIMILSGWTGKKPEPISETHVSENEQPEHHSNLTVQVQKPVSFWRLQQEFPNIVVIRGIGNKIALTFDDGPSAKYTPQILNVLKKYNVKATFFMMGAKVSKYPYIVKRVAQEGHAIGNHTYWHPNLGKATVEQMKWEIAETEKALNKIVGIKPKLFRPPFGSLTREQTIELGKLNLTTVMWSVDSNDWKQLPAEQIKNNVLNHIHPGAVVLFHDGGHWTQDLSGTVEALELIIPKLQEDGFTFVTIPQLFHL</sequence>
<dbReference type="PROSITE" id="PS51677">
    <property type="entry name" value="NODB"/>
    <property type="match status" value="1"/>
</dbReference>
<accession>A0A6B3VX93</accession>
<dbReference type="GO" id="GO:0005975">
    <property type="term" value="P:carbohydrate metabolic process"/>
    <property type="evidence" value="ECO:0007669"/>
    <property type="project" value="InterPro"/>
</dbReference>
<reference evidence="3 4" key="1">
    <citation type="submission" date="2020-02" db="EMBL/GenBank/DDBJ databases">
        <title>Bacillus aquiflavi sp. nov., isolated from yellow water of strong flavor Chinese baijiu in Yibin region of China.</title>
        <authorList>
            <person name="Xie J."/>
        </authorList>
    </citation>
    <scope>NUCLEOTIDE SEQUENCE [LARGE SCALE GENOMIC DNA]</scope>
    <source>
        <strain evidence="3 4">3H-10</strain>
    </source>
</reference>
<dbReference type="RefSeq" id="WP_163243307.1">
    <property type="nucleotide sequence ID" value="NZ_CP082780.1"/>
</dbReference>
<reference evidence="2 5" key="2">
    <citation type="submission" date="2020-07" db="EMBL/GenBank/DDBJ databases">
        <authorList>
            <person name="Feng H."/>
        </authorList>
    </citation>
    <scope>NUCLEOTIDE SEQUENCE [LARGE SCALE GENOMIC DNA]</scope>
    <source>
        <strain evidence="5">s-12</strain>
        <strain evidence="2">S-12</strain>
    </source>
</reference>
<proteinExistence type="predicted"/>
<dbReference type="EMBL" id="JAAIWN010000053">
    <property type="protein sequence ID" value="NEY82910.1"/>
    <property type="molecule type" value="Genomic_DNA"/>
</dbReference>
<feature type="domain" description="NodB homology" evidence="1">
    <location>
        <begin position="74"/>
        <end position="257"/>
    </location>
</feature>
<dbReference type="Gene3D" id="3.20.20.370">
    <property type="entry name" value="Glycoside hydrolase/deacetylase"/>
    <property type="match status" value="1"/>
</dbReference>
<name>A0A6B3VX93_9BACI</name>
<evidence type="ECO:0000313" key="2">
    <source>
        <dbReference type="EMBL" id="MBA4538547.1"/>
    </source>
</evidence>
<evidence type="ECO:0000313" key="5">
    <source>
        <dbReference type="Proteomes" id="UP000570010"/>
    </source>
</evidence>
<dbReference type="Proteomes" id="UP000570010">
    <property type="component" value="Unassembled WGS sequence"/>
</dbReference>
<organism evidence="3 4">
    <name type="scientific">Bacillus aquiflavi</name>
    <dbReference type="NCBI Taxonomy" id="2672567"/>
    <lineage>
        <taxon>Bacteria</taxon>
        <taxon>Bacillati</taxon>
        <taxon>Bacillota</taxon>
        <taxon>Bacilli</taxon>
        <taxon>Bacillales</taxon>
        <taxon>Bacillaceae</taxon>
        <taxon>Bacillus</taxon>
    </lineage>
</organism>
<dbReference type="AlphaFoldDB" id="A0A6B3VX93"/>
<dbReference type="SUPFAM" id="SSF88713">
    <property type="entry name" value="Glycoside hydrolase/deacetylase"/>
    <property type="match status" value="1"/>
</dbReference>
<keyword evidence="4" id="KW-1185">Reference proteome</keyword>
<comment type="caution">
    <text evidence="3">The sequence shown here is derived from an EMBL/GenBank/DDBJ whole genome shotgun (WGS) entry which is preliminary data.</text>
</comment>
<evidence type="ECO:0000313" key="3">
    <source>
        <dbReference type="EMBL" id="NEY82910.1"/>
    </source>
</evidence>
<dbReference type="GO" id="GO:0016810">
    <property type="term" value="F:hydrolase activity, acting on carbon-nitrogen (but not peptide) bonds"/>
    <property type="evidence" value="ECO:0007669"/>
    <property type="project" value="InterPro"/>
</dbReference>
<dbReference type="CDD" id="cd10917">
    <property type="entry name" value="CE4_NodB_like_6s_7s"/>
    <property type="match status" value="1"/>
</dbReference>
<dbReference type="Pfam" id="PF01522">
    <property type="entry name" value="Polysacc_deac_1"/>
    <property type="match status" value="1"/>
</dbReference>
<protein>
    <submittedName>
        <fullName evidence="3">Polysaccharide deacetylase family protein</fullName>
    </submittedName>
</protein>
<dbReference type="InterPro" id="IPR002509">
    <property type="entry name" value="NODB_dom"/>
</dbReference>
<dbReference type="PANTHER" id="PTHR10587">
    <property type="entry name" value="GLYCOSYL TRANSFERASE-RELATED"/>
    <property type="match status" value="1"/>
</dbReference>
<dbReference type="InterPro" id="IPR011330">
    <property type="entry name" value="Glyco_hydro/deAcase_b/a-brl"/>
</dbReference>
<dbReference type="EMBL" id="JACEIO010000051">
    <property type="protein sequence ID" value="MBA4538547.1"/>
    <property type="molecule type" value="Genomic_DNA"/>
</dbReference>
<gene>
    <name evidence="3" type="ORF">G4D64_15740</name>
    <name evidence="2" type="ORF">H1Z61_15780</name>
</gene>